<evidence type="ECO:0000259" key="1">
    <source>
        <dbReference type="PROSITE" id="PS50930"/>
    </source>
</evidence>
<dbReference type="GO" id="GO:0000156">
    <property type="term" value="F:phosphorelay response regulator activity"/>
    <property type="evidence" value="ECO:0007669"/>
    <property type="project" value="InterPro"/>
</dbReference>
<dbReference type="PANTHER" id="PTHR37299">
    <property type="entry name" value="TRANSCRIPTIONAL REGULATOR-RELATED"/>
    <property type="match status" value="1"/>
</dbReference>
<dbReference type="SMART" id="SM00850">
    <property type="entry name" value="LytTR"/>
    <property type="match status" value="1"/>
</dbReference>
<dbReference type="RefSeq" id="WP_249311453.1">
    <property type="nucleotide sequence ID" value="NZ_JACRSU010000001.1"/>
</dbReference>
<dbReference type="Gene3D" id="2.40.50.1020">
    <property type="entry name" value="LytTr DNA-binding domain"/>
    <property type="match status" value="1"/>
</dbReference>
<sequence length="153" mass="18275">MKIRIEVDDAISDEEVIIRCREISSTIQTLQQTLLQSLQKVKLVFYKNNVEYYLPVSSIYFFETAQTTIDAHTKDDVYKIKYKLYELEDLLPRSFVRISKSTIINVDFVYSIDKNLTSSGCVRFYHTHKQVFVSRHYFKALKNRLDERRTYHE</sequence>
<dbReference type="PROSITE" id="PS50930">
    <property type="entry name" value="HTH_LYTTR"/>
    <property type="match status" value="1"/>
</dbReference>
<dbReference type="InterPro" id="IPR007492">
    <property type="entry name" value="LytTR_DNA-bd_dom"/>
</dbReference>
<keyword evidence="3" id="KW-1185">Reference proteome</keyword>
<dbReference type="Proteomes" id="UP000611762">
    <property type="component" value="Unassembled WGS sequence"/>
</dbReference>
<proteinExistence type="predicted"/>
<comment type="caution">
    <text evidence="2">The sequence shown here is derived from an EMBL/GenBank/DDBJ whole genome shotgun (WGS) entry which is preliminary data.</text>
</comment>
<name>A0A926DLS3_9FIRM</name>
<dbReference type="AlphaFoldDB" id="A0A926DLS3"/>
<evidence type="ECO:0000313" key="2">
    <source>
        <dbReference type="EMBL" id="MBC8540343.1"/>
    </source>
</evidence>
<dbReference type="InterPro" id="IPR046947">
    <property type="entry name" value="LytR-like"/>
</dbReference>
<protein>
    <submittedName>
        <fullName evidence="2">LytTR family transcriptional regulator</fullName>
    </submittedName>
</protein>
<feature type="domain" description="HTH LytTR-type" evidence="1">
    <location>
        <begin position="43"/>
        <end position="147"/>
    </location>
</feature>
<organism evidence="2 3">
    <name type="scientific">Congzhengia minquanensis</name>
    <dbReference type="NCBI Taxonomy" id="2763657"/>
    <lineage>
        <taxon>Bacteria</taxon>
        <taxon>Bacillati</taxon>
        <taxon>Bacillota</taxon>
        <taxon>Clostridia</taxon>
        <taxon>Eubacteriales</taxon>
        <taxon>Oscillospiraceae</taxon>
        <taxon>Congzhengia</taxon>
    </lineage>
</organism>
<gene>
    <name evidence="2" type="ORF">H8698_05075</name>
</gene>
<accession>A0A926DLS3</accession>
<dbReference type="PANTHER" id="PTHR37299:SF4">
    <property type="entry name" value="TRANSCRIPTIONAL REGULATOR"/>
    <property type="match status" value="1"/>
</dbReference>
<reference evidence="2" key="1">
    <citation type="submission" date="2020-08" db="EMBL/GenBank/DDBJ databases">
        <title>Genome public.</title>
        <authorList>
            <person name="Liu C."/>
            <person name="Sun Q."/>
        </authorList>
    </citation>
    <scope>NUCLEOTIDE SEQUENCE</scope>
    <source>
        <strain evidence="2">H8</strain>
    </source>
</reference>
<dbReference type="EMBL" id="JACRSU010000001">
    <property type="protein sequence ID" value="MBC8540343.1"/>
    <property type="molecule type" value="Genomic_DNA"/>
</dbReference>
<evidence type="ECO:0000313" key="3">
    <source>
        <dbReference type="Proteomes" id="UP000611762"/>
    </source>
</evidence>
<dbReference type="Pfam" id="PF04397">
    <property type="entry name" value="LytTR"/>
    <property type="match status" value="1"/>
</dbReference>
<dbReference type="GO" id="GO:0003677">
    <property type="term" value="F:DNA binding"/>
    <property type="evidence" value="ECO:0007669"/>
    <property type="project" value="InterPro"/>
</dbReference>